<name>A0A6I4TVK2_9SPHN</name>
<dbReference type="Proteomes" id="UP000469430">
    <property type="component" value="Unassembled WGS sequence"/>
</dbReference>
<evidence type="ECO:0000313" key="1">
    <source>
        <dbReference type="EMBL" id="MXO98628.1"/>
    </source>
</evidence>
<reference evidence="1 2" key="1">
    <citation type="submission" date="2019-12" db="EMBL/GenBank/DDBJ databases">
        <title>Genomic-based taxomic classification of the family Erythrobacteraceae.</title>
        <authorList>
            <person name="Xu L."/>
        </authorList>
    </citation>
    <scope>NUCLEOTIDE SEQUENCE [LARGE SCALE GENOMIC DNA]</scope>
    <source>
        <strain evidence="1 2">S36</strain>
    </source>
</reference>
<proteinExistence type="predicted"/>
<dbReference type="RefSeq" id="WP_161390246.1">
    <property type="nucleotide sequence ID" value="NZ_JBHSCP010000001.1"/>
</dbReference>
<organism evidence="1 2">
    <name type="scientific">Croceibacterium xixiisoli</name>
    <dbReference type="NCBI Taxonomy" id="1476466"/>
    <lineage>
        <taxon>Bacteria</taxon>
        <taxon>Pseudomonadati</taxon>
        <taxon>Pseudomonadota</taxon>
        <taxon>Alphaproteobacteria</taxon>
        <taxon>Sphingomonadales</taxon>
        <taxon>Erythrobacteraceae</taxon>
        <taxon>Croceibacterium</taxon>
    </lineage>
</organism>
<gene>
    <name evidence="1" type="ORF">GRI97_06455</name>
</gene>
<dbReference type="OrthoDB" id="5342505at2"/>
<dbReference type="AlphaFoldDB" id="A0A6I4TVK2"/>
<dbReference type="InterPro" id="IPR014955">
    <property type="entry name" value="DUF1826"/>
</dbReference>
<comment type="caution">
    <text evidence="1">The sequence shown here is derived from an EMBL/GenBank/DDBJ whole genome shotgun (WGS) entry which is preliminary data.</text>
</comment>
<accession>A0A6I4TVK2</accession>
<dbReference type="EMBL" id="WTYJ01000001">
    <property type="protein sequence ID" value="MXO98628.1"/>
    <property type="molecule type" value="Genomic_DNA"/>
</dbReference>
<evidence type="ECO:0000313" key="2">
    <source>
        <dbReference type="Proteomes" id="UP000469430"/>
    </source>
</evidence>
<sequence length="213" mass="23168">MRGGWTGGADRSKRNDMLYHLNTITDPVFQSPSSAALQALRNEAAEMAVWQRPLPSDLADALPALDLDGLDDVTLTLDLPVTVDGLAANLVIAGYDAPSARLLAADAAQLAHHLAQISGCARMKLRLEIIETDACRRFHADYVTYRMLTTYRGPATQWIRAKHPDDIAQLQTGDVAVLKGRLLTEEPAVLHRSPPIAGTGTQRLLLVLDPVME</sequence>
<keyword evidence="2" id="KW-1185">Reference proteome</keyword>
<protein>
    <submittedName>
        <fullName evidence="1">DUF1826 domain-containing protein</fullName>
    </submittedName>
</protein>
<dbReference type="Pfam" id="PF08856">
    <property type="entry name" value="DUF1826"/>
    <property type="match status" value="1"/>
</dbReference>